<comment type="subcellular location">
    <subcellularLocation>
        <location evidence="2">Cytoplasm</location>
    </subcellularLocation>
</comment>
<dbReference type="GO" id="GO:0003723">
    <property type="term" value="F:RNA binding"/>
    <property type="evidence" value="ECO:0007669"/>
    <property type="project" value="UniProtKB-KW"/>
</dbReference>
<proteinExistence type="inferred from homology"/>
<feature type="region of interest" description="Disordered" evidence="9">
    <location>
        <begin position="907"/>
        <end position="961"/>
    </location>
</feature>
<dbReference type="PANTHER" id="PTHR23114:SF17">
    <property type="entry name" value="M7GPPPN-MRNA HYDROLASE"/>
    <property type="match status" value="1"/>
</dbReference>
<reference evidence="11" key="2">
    <citation type="submission" date="2014-02" db="EMBL/GenBank/DDBJ databases">
        <title>Complete DNA sequence of /Kuraishia capsulata/ illustrates novel genomic features among budding yeasts (/Saccharomycotina/).</title>
        <authorList>
            <person name="Morales L."/>
            <person name="Noel B."/>
            <person name="Porcel B."/>
            <person name="Marcet-Houben M."/>
            <person name="Hullo M-F."/>
            <person name="Sacerdot C."/>
            <person name="Tekaia F."/>
            <person name="Leh-Louis V."/>
            <person name="Despons L."/>
            <person name="Khanna V."/>
            <person name="Aury J-M."/>
            <person name="Barbe V."/>
            <person name="Couloux A."/>
            <person name="Labadie K."/>
            <person name="Pelletier E."/>
            <person name="Souciet J-L."/>
            <person name="Boekhout T."/>
            <person name="Gabaldon T."/>
            <person name="Wincker P."/>
            <person name="Dujon B."/>
        </authorList>
    </citation>
    <scope>NUCLEOTIDE SEQUENCE</scope>
    <source>
        <strain evidence="11">CBS 1993</strain>
    </source>
</reference>
<dbReference type="GO" id="GO:0030145">
    <property type="term" value="F:manganese ion binding"/>
    <property type="evidence" value="ECO:0007669"/>
    <property type="project" value="InterPro"/>
</dbReference>
<comment type="similarity">
    <text evidence="3">Belongs to the Nudix hydrolase family. DCP2 subfamily.</text>
</comment>
<keyword evidence="7" id="KW-0694">RNA-binding</keyword>
<dbReference type="GO" id="GO:0000184">
    <property type="term" value="P:nuclear-transcribed mRNA catabolic process, nonsense-mediated decay"/>
    <property type="evidence" value="ECO:0007669"/>
    <property type="project" value="InterPro"/>
</dbReference>
<evidence type="ECO:0000256" key="4">
    <source>
        <dbReference type="ARBA" id="ARBA00022490"/>
    </source>
</evidence>
<dbReference type="PROSITE" id="PS51462">
    <property type="entry name" value="NUDIX"/>
    <property type="match status" value="1"/>
</dbReference>
<evidence type="ECO:0000313" key="12">
    <source>
        <dbReference type="Proteomes" id="UP000019384"/>
    </source>
</evidence>
<feature type="region of interest" description="Disordered" evidence="9">
    <location>
        <begin position="559"/>
        <end position="607"/>
    </location>
</feature>
<keyword evidence="5" id="KW-0479">Metal-binding</keyword>
<dbReference type="InterPro" id="IPR036189">
    <property type="entry name" value="DCP2_BoxA_sf"/>
</dbReference>
<evidence type="ECO:0000313" key="11">
    <source>
        <dbReference type="EMBL" id="CDK28310.1"/>
    </source>
</evidence>
<evidence type="ECO:0000256" key="5">
    <source>
        <dbReference type="ARBA" id="ARBA00022723"/>
    </source>
</evidence>
<dbReference type="SUPFAM" id="SSF55811">
    <property type="entry name" value="Nudix"/>
    <property type="match status" value="1"/>
</dbReference>
<keyword evidence="6" id="KW-0378">Hydrolase</keyword>
<keyword evidence="8" id="KW-0464">Manganese</keyword>
<accession>W6MX57</accession>
<feature type="domain" description="Nudix hydrolase" evidence="10">
    <location>
        <begin position="120"/>
        <end position="246"/>
    </location>
</feature>
<evidence type="ECO:0000256" key="6">
    <source>
        <dbReference type="ARBA" id="ARBA00022801"/>
    </source>
</evidence>
<dbReference type="InterPro" id="IPR020084">
    <property type="entry name" value="NUDIX_hydrolase_CS"/>
</dbReference>
<feature type="region of interest" description="Disordered" evidence="9">
    <location>
        <begin position="632"/>
        <end position="701"/>
    </location>
</feature>
<feature type="compositionally biased region" description="Low complexity" evidence="9">
    <location>
        <begin position="923"/>
        <end position="940"/>
    </location>
</feature>
<evidence type="ECO:0000256" key="9">
    <source>
        <dbReference type="SAM" id="MobiDB-lite"/>
    </source>
</evidence>
<evidence type="ECO:0000256" key="8">
    <source>
        <dbReference type="ARBA" id="ARBA00023211"/>
    </source>
</evidence>
<dbReference type="InterPro" id="IPR044099">
    <property type="entry name" value="Dcp2_NUDIX"/>
</dbReference>
<dbReference type="SUPFAM" id="SSF140586">
    <property type="entry name" value="Dcp2 domain-like"/>
    <property type="match status" value="1"/>
</dbReference>
<keyword evidence="12" id="KW-1185">Reference proteome</keyword>
<dbReference type="PANTHER" id="PTHR23114">
    <property type="entry name" value="M7GPPPN-MRNA HYDROLASE"/>
    <property type="match status" value="1"/>
</dbReference>
<evidence type="ECO:0000256" key="2">
    <source>
        <dbReference type="ARBA" id="ARBA00004496"/>
    </source>
</evidence>
<dbReference type="Gene3D" id="3.90.79.10">
    <property type="entry name" value="Nucleoside Triphosphate Pyrophosphohydrolase"/>
    <property type="match status" value="1"/>
</dbReference>
<feature type="region of interest" description="Disordered" evidence="9">
    <location>
        <begin position="395"/>
        <end position="520"/>
    </location>
</feature>
<feature type="compositionally biased region" description="Low complexity" evidence="9">
    <location>
        <begin position="598"/>
        <end position="607"/>
    </location>
</feature>
<dbReference type="HOGENOM" id="CLU_014214_0_0_1"/>
<feature type="region of interest" description="Disordered" evidence="9">
    <location>
        <begin position="812"/>
        <end position="832"/>
    </location>
</feature>
<feature type="compositionally biased region" description="Polar residues" evidence="9">
    <location>
        <begin position="818"/>
        <end position="830"/>
    </location>
</feature>
<dbReference type="STRING" id="1382522.W6MX57"/>
<dbReference type="GO" id="GO:0140933">
    <property type="term" value="F:5'-(N(7)-methylguanosine 5'-triphospho)-[mRNA] hydrolase activity"/>
    <property type="evidence" value="ECO:0007669"/>
    <property type="project" value="InterPro"/>
</dbReference>
<dbReference type="InterPro" id="IPR000086">
    <property type="entry name" value="NUDIX_hydrolase_dom"/>
</dbReference>
<feature type="compositionally biased region" description="Basic and acidic residues" evidence="9">
    <location>
        <begin position="559"/>
        <end position="568"/>
    </location>
</feature>
<organism evidence="11 12">
    <name type="scientific">Kuraishia capsulata CBS 1993</name>
    <dbReference type="NCBI Taxonomy" id="1382522"/>
    <lineage>
        <taxon>Eukaryota</taxon>
        <taxon>Fungi</taxon>
        <taxon>Dikarya</taxon>
        <taxon>Ascomycota</taxon>
        <taxon>Saccharomycotina</taxon>
        <taxon>Pichiomycetes</taxon>
        <taxon>Pichiales</taxon>
        <taxon>Pichiaceae</taxon>
        <taxon>Kuraishia</taxon>
    </lineage>
</organism>
<dbReference type="RefSeq" id="XP_022460300.1">
    <property type="nucleotide sequence ID" value="XM_022601011.1"/>
</dbReference>
<feature type="compositionally biased region" description="Basic and acidic residues" evidence="9">
    <location>
        <begin position="465"/>
        <end position="479"/>
    </location>
</feature>
<feature type="compositionally biased region" description="Acidic residues" evidence="9">
    <location>
        <begin position="944"/>
        <end position="961"/>
    </location>
</feature>
<comment type="cofactor">
    <cofactor evidence="1">
        <name>Mn(2+)</name>
        <dbReference type="ChEBI" id="CHEBI:29035"/>
    </cofactor>
</comment>
<evidence type="ECO:0000256" key="1">
    <source>
        <dbReference type="ARBA" id="ARBA00001936"/>
    </source>
</evidence>
<feature type="compositionally biased region" description="Basic and acidic residues" evidence="9">
    <location>
        <begin position="674"/>
        <end position="691"/>
    </location>
</feature>
<reference evidence="11" key="1">
    <citation type="submission" date="2013-12" db="EMBL/GenBank/DDBJ databases">
        <authorList>
            <person name="Genoscope - CEA"/>
        </authorList>
    </citation>
    <scope>NUCLEOTIDE SEQUENCE</scope>
    <source>
        <strain evidence="11">CBS 1993</strain>
    </source>
</reference>
<dbReference type="GO" id="GO:0000290">
    <property type="term" value="P:deadenylation-dependent decapping of nuclear-transcribed mRNA"/>
    <property type="evidence" value="ECO:0007669"/>
    <property type="project" value="InterPro"/>
</dbReference>
<dbReference type="EMBL" id="HG793129">
    <property type="protein sequence ID" value="CDK28310.1"/>
    <property type="molecule type" value="Genomic_DNA"/>
</dbReference>
<dbReference type="InterPro" id="IPR015797">
    <property type="entry name" value="NUDIX_hydrolase-like_dom_sf"/>
</dbReference>
<dbReference type="GO" id="GO:0000932">
    <property type="term" value="C:P-body"/>
    <property type="evidence" value="ECO:0007669"/>
    <property type="project" value="TreeGrafter"/>
</dbReference>
<protein>
    <recommendedName>
        <fullName evidence="10">Nudix hydrolase domain-containing protein</fullName>
    </recommendedName>
</protein>
<dbReference type="FunFam" id="3.90.79.10:FF:000003">
    <property type="entry name" value="M7GpppN-mRNA hydrolase isoform 2"/>
    <property type="match status" value="1"/>
</dbReference>
<name>W6MX57_9ASCO</name>
<evidence type="ECO:0000256" key="7">
    <source>
        <dbReference type="ARBA" id="ARBA00022884"/>
    </source>
</evidence>
<dbReference type="Gene3D" id="1.10.10.1050">
    <property type="entry name" value="Dcp2, box A domain"/>
    <property type="match status" value="1"/>
</dbReference>
<evidence type="ECO:0000256" key="3">
    <source>
        <dbReference type="ARBA" id="ARBA00005279"/>
    </source>
</evidence>
<dbReference type="CDD" id="cd03672">
    <property type="entry name" value="NUDIX_Dcp2p_Nudt20"/>
    <property type="match status" value="1"/>
</dbReference>
<dbReference type="Proteomes" id="UP000019384">
    <property type="component" value="Unassembled WGS sequence"/>
</dbReference>
<dbReference type="Pfam" id="PF00293">
    <property type="entry name" value="NUDIX"/>
    <property type="match status" value="1"/>
</dbReference>
<dbReference type="OrthoDB" id="18996at2759"/>
<evidence type="ECO:0000259" key="10">
    <source>
        <dbReference type="PROSITE" id="PS51462"/>
    </source>
</evidence>
<feature type="compositionally biased region" description="Polar residues" evidence="9">
    <location>
        <begin position="492"/>
        <end position="504"/>
    </location>
</feature>
<dbReference type="GeneID" id="34521688"/>
<dbReference type="InterPro" id="IPR007722">
    <property type="entry name" value="DCP2_BoxA"/>
</dbReference>
<sequence length="961" mass="105037">MRTLAPPLVTPIHTLQIHNKNMSITLRDGFVDEPLERAMEDLLVRFLVNCPPEDLSSIERVFFHIEEAQWFYSDFLRQLNPLLPDMDMKTFSAEILQRCPVIWKWGDRASALNRFLKYKKTIPVRGVALLNEKMDKVLLVRSVQGGNWGFPRGKISKDESDLDCALRELKEETGFDAKGLVDESDFTERTVRGKNVKIFFAKNVPESTVFRPEVRNEIGAIQWRDIKHISNALKKQKYTDYMMSAFIQPLTQFVSQNRTSSGKSEELLKKRAAVQIKKLLGVGENEDETAVVDQGRQLLDMLHKVTEKQQSSDPAKQLLDILHTVKPTSAQNGGIASQQMQFPPGMQMPFAQFPFFFPQQFPFPQMPAFQPQFMPPGMPMLPFPMPPAVFHGLPPPPMPNMNSQGFHPGPAASVPQAPQESAPLASHLNKPTFGTGQRHSQEERKELLSILTKKPEPVVTSDSGSKGHPDSKDLLDRLYGKTQEPVDDTRASPKTSSLSPSNQLLGVLNGSHKNSEDSVKDKPASLLNLLKKDLTPFETQRPTPASNGLLDFAKKPLSERAAKQKGEDEIMAVLKPKSQGTPEAGNPDLSKNVSNPPTSISDSTDLLSILNKKSPESVTSSTDSSDLLSILNKKTEAPKPPSDSSSLLSLLNKKAPEATRPSNGSNELLTLLKKSPEIKTETKTETLEAEPKSNGSADLLSILNRKSPVPATANGDSSNLLSILKKAPETKAASGSSGSGSLLSILNKKSPEPATASSDSSNLLSLLNKKSPEATTSSSSASSDSSSLLSILNKKEATKTSNDSAGLLSILNRKSPETTKPPSDSANLLSLLNKKAEPPKKILLTRKLEQDLPELSNHTPVQVQPFKSPKLAPSPTQGILKGKKVTLLRRDPSPGNSQPLATCCLNRVRSDPDSTGEIDTAYSATDDSSVPASSSEPVASFVDSSDEELDFEDFDDLNADY</sequence>
<keyword evidence="4" id="KW-0963">Cytoplasm</keyword>
<dbReference type="Pfam" id="PF05026">
    <property type="entry name" value="DCP2"/>
    <property type="match status" value="1"/>
</dbReference>
<dbReference type="AlphaFoldDB" id="W6MX57"/>
<dbReference type="PROSITE" id="PS00893">
    <property type="entry name" value="NUDIX_BOX"/>
    <property type="match status" value="1"/>
</dbReference>
<dbReference type="SMART" id="SM01125">
    <property type="entry name" value="DCP2"/>
    <property type="match status" value="1"/>
</dbReference>
<gene>
    <name evidence="11" type="ORF">KUCA_T00004292001</name>
</gene>